<organism evidence="2 3">
    <name type="scientific">Popillia japonica</name>
    <name type="common">Japanese beetle</name>
    <dbReference type="NCBI Taxonomy" id="7064"/>
    <lineage>
        <taxon>Eukaryota</taxon>
        <taxon>Metazoa</taxon>
        <taxon>Ecdysozoa</taxon>
        <taxon>Arthropoda</taxon>
        <taxon>Hexapoda</taxon>
        <taxon>Insecta</taxon>
        <taxon>Pterygota</taxon>
        <taxon>Neoptera</taxon>
        <taxon>Endopterygota</taxon>
        <taxon>Coleoptera</taxon>
        <taxon>Polyphaga</taxon>
        <taxon>Scarabaeiformia</taxon>
        <taxon>Scarabaeidae</taxon>
        <taxon>Rutelinae</taxon>
        <taxon>Popillia</taxon>
    </lineage>
</organism>
<accession>A0AAW1MG28</accession>
<evidence type="ECO:0000256" key="1">
    <source>
        <dbReference type="SAM" id="MobiDB-lite"/>
    </source>
</evidence>
<comment type="caution">
    <text evidence="2">The sequence shown here is derived from an EMBL/GenBank/DDBJ whole genome shotgun (WGS) entry which is preliminary data.</text>
</comment>
<feature type="compositionally biased region" description="Low complexity" evidence="1">
    <location>
        <begin position="38"/>
        <end position="50"/>
    </location>
</feature>
<name>A0AAW1MG28_POPJA</name>
<dbReference type="EMBL" id="JASPKY010000055">
    <property type="protein sequence ID" value="KAK9744755.1"/>
    <property type="molecule type" value="Genomic_DNA"/>
</dbReference>
<gene>
    <name evidence="2" type="ORF">QE152_g7454</name>
</gene>
<protein>
    <submittedName>
        <fullName evidence="2">Uncharacterized protein</fullName>
    </submittedName>
</protein>
<feature type="region of interest" description="Disordered" evidence="1">
    <location>
        <begin position="1"/>
        <end position="50"/>
    </location>
</feature>
<reference evidence="2 3" key="1">
    <citation type="journal article" date="2024" name="BMC Genomics">
        <title>De novo assembly and annotation of Popillia japonica's genome with initial clues to its potential as an invasive pest.</title>
        <authorList>
            <person name="Cucini C."/>
            <person name="Boschi S."/>
            <person name="Funari R."/>
            <person name="Cardaioli E."/>
            <person name="Iannotti N."/>
            <person name="Marturano G."/>
            <person name="Paoli F."/>
            <person name="Bruttini M."/>
            <person name="Carapelli A."/>
            <person name="Frati F."/>
            <person name="Nardi F."/>
        </authorList>
    </citation>
    <scope>NUCLEOTIDE SEQUENCE [LARGE SCALE GENOMIC DNA]</scope>
    <source>
        <strain evidence="2">DMR45628</strain>
    </source>
</reference>
<evidence type="ECO:0000313" key="3">
    <source>
        <dbReference type="Proteomes" id="UP001458880"/>
    </source>
</evidence>
<keyword evidence="3" id="KW-1185">Reference proteome</keyword>
<dbReference type="Proteomes" id="UP001458880">
    <property type="component" value="Unassembled WGS sequence"/>
</dbReference>
<proteinExistence type="predicted"/>
<evidence type="ECO:0000313" key="2">
    <source>
        <dbReference type="EMBL" id="KAK9744755.1"/>
    </source>
</evidence>
<dbReference type="AlphaFoldDB" id="A0AAW1MG28"/>
<sequence length="89" mass="9609">MASNFLTPRAPDLKGSDSNFLTPRAPDLKGSDTLSEIGSESGTTTSGWTSGWDSREDLRDFATKIGLKGGFTRFCHENRFEGRYGSASG</sequence>